<dbReference type="SUPFAM" id="SSF56801">
    <property type="entry name" value="Acetyl-CoA synthetase-like"/>
    <property type="match status" value="1"/>
</dbReference>
<dbReference type="PANTHER" id="PTHR43767:SF8">
    <property type="entry name" value="LONG-CHAIN-FATTY-ACID--COA LIGASE"/>
    <property type="match status" value="1"/>
</dbReference>
<evidence type="ECO:0000313" key="5">
    <source>
        <dbReference type="Proteomes" id="UP000476281"/>
    </source>
</evidence>
<dbReference type="InterPro" id="IPR000873">
    <property type="entry name" value="AMP-dep_synth/lig_dom"/>
</dbReference>
<name>A0A6L3X6G6_9ENTR</name>
<reference evidence="4 5" key="1">
    <citation type="submission" date="2019-09" db="EMBL/GenBank/DDBJ databases">
        <title>Reversal of blaTEM antimicrobial resistance by CRISPR-Cas9 in clinical E. coli and other Enterobacteriaceae strains.</title>
        <authorList>
            <person name="Tagliaferri T."/>
            <person name="Guimaraes N."/>
            <person name="Pereira M."/>
            <person name="Felicori L."/>
            <person name="Horz H.-P."/>
            <person name="Santos S."/>
            <person name="Mendes T."/>
        </authorList>
    </citation>
    <scope>NUCLEOTIDE SEQUENCE [LARGE SCALE GENOMIC DNA]</scope>
    <source>
        <strain evidence="4 5">E2_blaTEM_MG</strain>
    </source>
</reference>
<dbReference type="InterPro" id="IPR050237">
    <property type="entry name" value="ATP-dep_AMP-bd_enzyme"/>
</dbReference>
<gene>
    <name evidence="4" type="ORF">F9C29_28200</name>
</gene>
<accession>A0A6L3X6G6</accession>
<dbReference type="EMBL" id="WBSZ01001655">
    <property type="protein sequence ID" value="KAB2481399.1"/>
    <property type="molecule type" value="Genomic_DNA"/>
</dbReference>
<protein>
    <submittedName>
        <fullName evidence="4">AMP-binding protein</fullName>
    </submittedName>
</protein>
<dbReference type="Pfam" id="PF00501">
    <property type="entry name" value="AMP-binding"/>
    <property type="match status" value="1"/>
</dbReference>
<organism evidence="4 5">
    <name type="scientific">Enterobacter hormaechei</name>
    <dbReference type="NCBI Taxonomy" id="158836"/>
    <lineage>
        <taxon>Bacteria</taxon>
        <taxon>Pseudomonadati</taxon>
        <taxon>Pseudomonadota</taxon>
        <taxon>Gammaproteobacteria</taxon>
        <taxon>Enterobacterales</taxon>
        <taxon>Enterobacteriaceae</taxon>
        <taxon>Enterobacter</taxon>
        <taxon>Enterobacter cloacae complex</taxon>
    </lineage>
</organism>
<proteinExistence type="inferred from homology"/>
<feature type="non-terminal residue" evidence="4">
    <location>
        <position position="163"/>
    </location>
</feature>
<dbReference type="Gene3D" id="3.40.50.980">
    <property type="match status" value="1"/>
</dbReference>
<dbReference type="AlphaFoldDB" id="A0A6L3X6G6"/>
<evidence type="ECO:0000259" key="3">
    <source>
        <dbReference type="Pfam" id="PF00501"/>
    </source>
</evidence>
<evidence type="ECO:0000313" key="4">
    <source>
        <dbReference type="EMBL" id="KAB2481399.1"/>
    </source>
</evidence>
<sequence length="163" mass="18468">MKKVWLNRYPADVPAEINPDRYQSLIELFEHSVRRYADQPAFVNMGEVMTFRKLEERSRAFAAYLQEGLGLQKGDRVALMMPNLLQYPVALFGILRAGMIVVNVNPLYTPRELEHQLNDSGAAAIVIVSNFAHTLEKVVERTQVKHVILTRMGDQLSTAKGTL</sequence>
<feature type="domain" description="AMP-dependent synthetase/ligase" evidence="3">
    <location>
        <begin position="29"/>
        <end position="153"/>
    </location>
</feature>
<evidence type="ECO:0000256" key="2">
    <source>
        <dbReference type="ARBA" id="ARBA00022598"/>
    </source>
</evidence>
<comment type="caution">
    <text evidence="4">The sequence shown here is derived from an EMBL/GenBank/DDBJ whole genome shotgun (WGS) entry which is preliminary data.</text>
</comment>
<dbReference type="PANTHER" id="PTHR43767">
    <property type="entry name" value="LONG-CHAIN-FATTY-ACID--COA LIGASE"/>
    <property type="match status" value="1"/>
</dbReference>
<comment type="similarity">
    <text evidence="1">Belongs to the ATP-dependent AMP-binding enzyme family.</text>
</comment>
<dbReference type="Proteomes" id="UP000476281">
    <property type="component" value="Unassembled WGS sequence"/>
</dbReference>
<dbReference type="GO" id="GO:0016874">
    <property type="term" value="F:ligase activity"/>
    <property type="evidence" value="ECO:0007669"/>
    <property type="project" value="UniProtKB-KW"/>
</dbReference>
<evidence type="ECO:0000256" key="1">
    <source>
        <dbReference type="ARBA" id="ARBA00006432"/>
    </source>
</evidence>
<keyword evidence="2" id="KW-0436">Ligase</keyword>